<accession>A0A917GAR4</accession>
<dbReference type="PANTHER" id="PTHR42939">
    <property type="entry name" value="ABC TRANSPORTER ATP-BINDING PROTEIN ALBC-RELATED"/>
    <property type="match status" value="1"/>
</dbReference>
<dbReference type="PROSITE" id="PS50893">
    <property type="entry name" value="ABC_TRANSPORTER_2"/>
    <property type="match status" value="1"/>
</dbReference>
<keyword evidence="1" id="KW-0813">Transport</keyword>
<dbReference type="PROSITE" id="PS00211">
    <property type="entry name" value="ABC_TRANSPORTER_1"/>
    <property type="match status" value="1"/>
</dbReference>
<name>A0A917GAR4_9BACI</name>
<evidence type="ECO:0000313" key="6">
    <source>
        <dbReference type="Proteomes" id="UP000616608"/>
    </source>
</evidence>
<dbReference type="GO" id="GO:0016887">
    <property type="term" value="F:ATP hydrolysis activity"/>
    <property type="evidence" value="ECO:0007669"/>
    <property type="project" value="InterPro"/>
</dbReference>
<organism evidence="5 6">
    <name type="scientific">Lysinibacillus alkalisoli</name>
    <dbReference type="NCBI Taxonomy" id="1911548"/>
    <lineage>
        <taxon>Bacteria</taxon>
        <taxon>Bacillati</taxon>
        <taxon>Bacillota</taxon>
        <taxon>Bacilli</taxon>
        <taxon>Bacillales</taxon>
        <taxon>Bacillaceae</taxon>
        <taxon>Lysinibacillus</taxon>
    </lineage>
</organism>
<dbReference type="PANTHER" id="PTHR42939:SF1">
    <property type="entry name" value="ABC TRANSPORTER ATP-BINDING PROTEIN ALBC-RELATED"/>
    <property type="match status" value="1"/>
</dbReference>
<evidence type="ECO:0000256" key="1">
    <source>
        <dbReference type="ARBA" id="ARBA00022448"/>
    </source>
</evidence>
<dbReference type="InterPro" id="IPR027417">
    <property type="entry name" value="P-loop_NTPase"/>
</dbReference>
<dbReference type="InterPro" id="IPR003593">
    <property type="entry name" value="AAA+_ATPase"/>
</dbReference>
<dbReference type="AlphaFoldDB" id="A0A917GAR4"/>
<dbReference type="Pfam" id="PF00005">
    <property type="entry name" value="ABC_tran"/>
    <property type="match status" value="1"/>
</dbReference>
<reference evidence="5" key="2">
    <citation type="submission" date="2020-09" db="EMBL/GenBank/DDBJ databases">
        <authorList>
            <person name="Sun Q."/>
            <person name="Zhou Y."/>
        </authorList>
    </citation>
    <scope>NUCLEOTIDE SEQUENCE</scope>
    <source>
        <strain evidence="5">CGMCC 1.15760</strain>
    </source>
</reference>
<evidence type="ECO:0000313" key="5">
    <source>
        <dbReference type="EMBL" id="GGG34062.1"/>
    </source>
</evidence>
<dbReference type="InterPro" id="IPR003439">
    <property type="entry name" value="ABC_transporter-like_ATP-bd"/>
</dbReference>
<dbReference type="InterPro" id="IPR051782">
    <property type="entry name" value="ABC_Transporter_VariousFunc"/>
</dbReference>
<dbReference type="SMART" id="SM00382">
    <property type="entry name" value="AAA"/>
    <property type="match status" value="1"/>
</dbReference>
<evidence type="ECO:0000256" key="2">
    <source>
        <dbReference type="ARBA" id="ARBA00022741"/>
    </source>
</evidence>
<protein>
    <submittedName>
        <fullName evidence="5">ABC transporter ATP-binding protein</fullName>
    </submittedName>
</protein>
<keyword evidence="3 5" id="KW-0067">ATP-binding</keyword>
<dbReference type="Gene3D" id="3.40.50.300">
    <property type="entry name" value="P-loop containing nucleotide triphosphate hydrolases"/>
    <property type="match status" value="1"/>
</dbReference>
<sequence>MLEIQNLSKKFKDHKVIDMLNTTFSEIGVSVIVGGNGSGKTTLLHMITHLLKPDTGQILLDGLQPSNIAYKSKFFYLPSDFYLPHYMTGKEYTKFVLSRYAASNYDHLVWLLELLDMTTSQNKMLESYSFGMKKKIQIAAAVAANTDYIFADEILGGLDFDTVLLVQAIFAKISQRKKIILVSHDQNTIDCFPEDIRVMRQGKLIPFTGSPYELTTFIKQDGVLRDKLCDVEKYFSTS</sequence>
<gene>
    <name evidence="5" type="ORF">GCM10007425_31000</name>
</gene>
<evidence type="ECO:0000256" key="3">
    <source>
        <dbReference type="ARBA" id="ARBA00022840"/>
    </source>
</evidence>
<dbReference type="Proteomes" id="UP000616608">
    <property type="component" value="Unassembled WGS sequence"/>
</dbReference>
<dbReference type="InterPro" id="IPR017871">
    <property type="entry name" value="ABC_transporter-like_CS"/>
</dbReference>
<reference evidence="5" key="1">
    <citation type="journal article" date="2014" name="Int. J. Syst. Evol. Microbiol.">
        <title>Complete genome sequence of Corynebacterium casei LMG S-19264T (=DSM 44701T), isolated from a smear-ripened cheese.</title>
        <authorList>
            <consortium name="US DOE Joint Genome Institute (JGI-PGF)"/>
            <person name="Walter F."/>
            <person name="Albersmeier A."/>
            <person name="Kalinowski J."/>
            <person name="Ruckert C."/>
        </authorList>
    </citation>
    <scope>NUCLEOTIDE SEQUENCE</scope>
    <source>
        <strain evidence="5">CGMCC 1.15760</strain>
    </source>
</reference>
<feature type="domain" description="ABC transporter" evidence="4">
    <location>
        <begin position="2"/>
        <end position="226"/>
    </location>
</feature>
<dbReference type="SUPFAM" id="SSF52540">
    <property type="entry name" value="P-loop containing nucleoside triphosphate hydrolases"/>
    <property type="match status" value="1"/>
</dbReference>
<evidence type="ECO:0000259" key="4">
    <source>
        <dbReference type="PROSITE" id="PS50893"/>
    </source>
</evidence>
<dbReference type="EMBL" id="BMJT01000018">
    <property type="protein sequence ID" value="GGG34062.1"/>
    <property type="molecule type" value="Genomic_DNA"/>
</dbReference>
<dbReference type="RefSeq" id="WP_188615984.1">
    <property type="nucleotide sequence ID" value="NZ_BMJT01000018.1"/>
</dbReference>
<proteinExistence type="predicted"/>
<keyword evidence="2" id="KW-0547">Nucleotide-binding</keyword>
<keyword evidence="6" id="KW-1185">Reference proteome</keyword>
<dbReference type="GO" id="GO:0005524">
    <property type="term" value="F:ATP binding"/>
    <property type="evidence" value="ECO:0007669"/>
    <property type="project" value="UniProtKB-KW"/>
</dbReference>
<comment type="caution">
    <text evidence="5">The sequence shown here is derived from an EMBL/GenBank/DDBJ whole genome shotgun (WGS) entry which is preliminary data.</text>
</comment>